<keyword evidence="1" id="KW-0812">Transmembrane</keyword>
<dbReference type="EMBL" id="JBHUMR010000014">
    <property type="protein sequence ID" value="MFD2618340.1"/>
    <property type="molecule type" value="Genomic_DNA"/>
</dbReference>
<dbReference type="Proteomes" id="UP001597458">
    <property type="component" value="Unassembled WGS sequence"/>
</dbReference>
<evidence type="ECO:0000256" key="1">
    <source>
        <dbReference type="SAM" id="Phobius"/>
    </source>
</evidence>
<reference evidence="3" key="1">
    <citation type="journal article" date="2019" name="Int. J. Syst. Evol. Microbiol.">
        <title>The Global Catalogue of Microorganisms (GCM) 10K type strain sequencing project: providing services to taxonomists for standard genome sequencing and annotation.</title>
        <authorList>
            <consortium name="The Broad Institute Genomics Platform"/>
            <consortium name="The Broad Institute Genome Sequencing Center for Infectious Disease"/>
            <person name="Wu L."/>
            <person name="Ma J."/>
        </authorList>
    </citation>
    <scope>NUCLEOTIDE SEQUENCE [LARGE SCALE GENOMIC DNA]</scope>
    <source>
        <strain evidence="3">TISTR 2241</strain>
    </source>
</reference>
<accession>A0ABW5PTR5</accession>
<keyword evidence="1" id="KW-0472">Membrane</keyword>
<gene>
    <name evidence="2" type="primary">spoIIIAF</name>
    <name evidence="2" type="ORF">ACFSTF_13600</name>
</gene>
<dbReference type="NCBIfam" id="TIGR02896">
    <property type="entry name" value="spore_III_AF"/>
    <property type="match status" value="1"/>
</dbReference>
<dbReference type="InterPro" id="IPR014245">
    <property type="entry name" value="Spore_III_AF"/>
</dbReference>
<dbReference type="RefSeq" id="WP_141191408.1">
    <property type="nucleotide sequence ID" value="NZ_JBHUMR010000014.1"/>
</dbReference>
<evidence type="ECO:0000313" key="2">
    <source>
        <dbReference type="EMBL" id="MFD2618340.1"/>
    </source>
</evidence>
<dbReference type="Pfam" id="PF09581">
    <property type="entry name" value="Spore_III_AF"/>
    <property type="match status" value="1"/>
</dbReference>
<protein>
    <submittedName>
        <fullName evidence="2">Stage III sporulation protein AF</fullName>
    </submittedName>
</protein>
<comment type="caution">
    <text evidence="2">The sequence shown here is derived from an EMBL/GenBank/DDBJ whole genome shotgun (WGS) entry which is preliminary data.</text>
</comment>
<feature type="transmembrane region" description="Helical" evidence="1">
    <location>
        <begin position="33"/>
        <end position="54"/>
    </location>
</feature>
<organism evidence="2 3">
    <name type="scientific">Terrilactibacillus laevilacticus</name>
    <dbReference type="NCBI Taxonomy" id="1380157"/>
    <lineage>
        <taxon>Bacteria</taxon>
        <taxon>Bacillati</taxon>
        <taxon>Bacillota</taxon>
        <taxon>Bacilli</taxon>
        <taxon>Bacillales</taxon>
        <taxon>Bacillaceae</taxon>
        <taxon>Terrilactibacillus</taxon>
    </lineage>
</organism>
<evidence type="ECO:0000313" key="3">
    <source>
        <dbReference type="Proteomes" id="UP001597458"/>
    </source>
</evidence>
<name>A0ABW5PTR5_9BACI</name>
<feature type="transmembrane region" description="Helical" evidence="1">
    <location>
        <begin position="7"/>
        <end position="27"/>
    </location>
</feature>
<keyword evidence="3" id="KW-1185">Reference proteome</keyword>
<proteinExistence type="predicted"/>
<sequence length="212" mass="24010">MSYLIDWLTHVILIVFFAIILDMLLPAKAFQKYVKLVIGLVIIVSLLDPLLKILHVDMDQAISKFGMNNDTSQTKNLINTNKSEIESEQAAYIHNTLVNKMKNYVKEALVDRYGLEIKQIKVKTSDDTQNTLTVDQVAVVVGQADPRDDMKDTKDEIRPVDSIQVDISKSNSPSENKIEGQEHAELNKVRQFLAQEWGIDENVIQIQKEGGE</sequence>
<keyword evidence="1" id="KW-1133">Transmembrane helix</keyword>